<evidence type="ECO:0000313" key="4">
    <source>
        <dbReference type="EMBL" id="KAF2808938.1"/>
    </source>
</evidence>
<feature type="transmembrane region" description="Helical" evidence="2">
    <location>
        <begin position="237"/>
        <end position="259"/>
    </location>
</feature>
<proteinExistence type="predicted"/>
<dbReference type="OrthoDB" id="4084551at2759"/>
<dbReference type="Proteomes" id="UP000504636">
    <property type="component" value="Unplaced"/>
</dbReference>
<feature type="chain" id="PRO_5044629163" evidence="3">
    <location>
        <begin position="23"/>
        <end position="358"/>
    </location>
</feature>
<reference evidence="6" key="2">
    <citation type="submission" date="2020-04" db="EMBL/GenBank/DDBJ databases">
        <authorList>
            <consortium name="NCBI Genome Project"/>
        </authorList>
    </citation>
    <scope>NUCLEOTIDE SEQUENCE</scope>
    <source>
        <strain evidence="6">CBS 304.34</strain>
    </source>
</reference>
<keyword evidence="2" id="KW-1133">Transmembrane helix</keyword>
<gene>
    <name evidence="4 6" type="ORF">BDZ99DRAFT_463797</name>
</gene>
<name>A0A6A6YK54_9PEZI</name>
<keyword evidence="2" id="KW-0812">Transmembrane</keyword>
<accession>A0A6A6YK54</accession>
<evidence type="ECO:0000256" key="3">
    <source>
        <dbReference type="SAM" id="SignalP"/>
    </source>
</evidence>
<dbReference type="InterPro" id="IPR028000">
    <property type="entry name" value="Pma1"/>
</dbReference>
<evidence type="ECO:0000256" key="2">
    <source>
        <dbReference type="SAM" id="Phobius"/>
    </source>
</evidence>
<organism evidence="4">
    <name type="scientific">Mytilinidion resinicola</name>
    <dbReference type="NCBI Taxonomy" id="574789"/>
    <lineage>
        <taxon>Eukaryota</taxon>
        <taxon>Fungi</taxon>
        <taxon>Dikarya</taxon>
        <taxon>Ascomycota</taxon>
        <taxon>Pezizomycotina</taxon>
        <taxon>Dothideomycetes</taxon>
        <taxon>Pleosporomycetidae</taxon>
        <taxon>Mytilinidiales</taxon>
        <taxon>Mytilinidiaceae</taxon>
        <taxon>Mytilinidion</taxon>
    </lineage>
</organism>
<dbReference type="RefSeq" id="XP_033575902.1">
    <property type="nucleotide sequence ID" value="XM_033720150.1"/>
</dbReference>
<feature type="region of interest" description="Disordered" evidence="1">
    <location>
        <begin position="62"/>
        <end position="98"/>
    </location>
</feature>
<feature type="signal peptide" evidence="3">
    <location>
        <begin position="1"/>
        <end position="22"/>
    </location>
</feature>
<dbReference type="Pfam" id="PF14610">
    <property type="entry name" value="Psg1"/>
    <property type="match status" value="1"/>
</dbReference>
<dbReference type="EMBL" id="MU003702">
    <property type="protein sequence ID" value="KAF2808938.1"/>
    <property type="molecule type" value="Genomic_DNA"/>
</dbReference>
<keyword evidence="2" id="KW-0472">Membrane</keyword>
<evidence type="ECO:0000313" key="5">
    <source>
        <dbReference type="Proteomes" id="UP000504636"/>
    </source>
</evidence>
<dbReference type="AlphaFoldDB" id="A0A6A6YK54"/>
<dbReference type="GeneID" id="54461043"/>
<reference evidence="6" key="3">
    <citation type="submission" date="2025-04" db="UniProtKB">
        <authorList>
            <consortium name="RefSeq"/>
        </authorList>
    </citation>
    <scope>IDENTIFICATION</scope>
    <source>
        <strain evidence="6">CBS 304.34</strain>
    </source>
</reference>
<keyword evidence="3" id="KW-0732">Signal</keyword>
<keyword evidence="5" id="KW-1185">Reference proteome</keyword>
<evidence type="ECO:0000256" key="1">
    <source>
        <dbReference type="SAM" id="MobiDB-lite"/>
    </source>
</evidence>
<protein>
    <submittedName>
        <fullName evidence="4 6">Uncharacterized protein</fullName>
    </submittedName>
</protein>
<feature type="compositionally biased region" description="Low complexity" evidence="1">
    <location>
        <begin position="63"/>
        <end position="98"/>
    </location>
</feature>
<feature type="region of interest" description="Disordered" evidence="1">
    <location>
        <begin position="300"/>
        <end position="358"/>
    </location>
</feature>
<evidence type="ECO:0000313" key="6">
    <source>
        <dbReference type="RefSeq" id="XP_033575902.1"/>
    </source>
</evidence>
<sequence length="358" mass="38296">MRVNLSFVALLAASTSLHSVSAGPLLAKRASSTTESSTAPSVALAVSTLSDGTPTTFEAALPTRADSSESAEATAAASTTTAEETQTPTSAVASSTVSPINPSHDFPVCHDTSAAPFCLPNNESTLYVGNTYYVTWNPDYFPINSTVTIKLNYANMTAEQAWSSDTVDNSWGVTTITMDKAWMQGYSEYNLTFYALMFQSDLPEQTAIPYDGPTITLMNKPAYHYTPPAHTKAPNKLGLIIGLPVSLGFVAIVVIGLCIGMRKHRSIGIGNIMGKRAGYGTGKSKRQRMGLGKKGAIKLEERDLSGGPQYRDQVVSPPPTRPRGHFREDSLGSLVSEDGIAPSGNAFRQEMDRQKTGR</sequence>
<reference evidence="4 6" key="1">
    <citation type="journal article" date="2020" name="Stud. Mycol.">
        <title>101 Dothideomycetes genomes: a test case for predicting lifestyles and emergence of pathogens.</title>
        <authorList>
            <person name="Haridas S."/>
            <person name="Albert R."/>
            <person name="Binder M."/>
            <person name="Bloem J."/>
            <person name="Labutti K."/>
            <person name="Salamov A."/>
            <person name="Andreopoulos B."/>
            <person name="Baker S."/>
            <person name="Barry K."/>
            <person name="Bills G."/>
            <person name="Bluhm B."/>
            <person name="Cannon C."/>
            <person name="Castanera R."/>
            <person name="Culley D."/>
            <person name="Daum C."/>
            <person name="Ezra D."/>
            <person name="Gonzalez J."/>
            <person name="Henrissat B."/>
            <person name="Kuo A."/>
            <person name="Liang C."/>
            <person name="Lipzen A."/>
            <person name="Lutzoni F."/>
            <person name="Magnuson J."/>
            <person name="Mondo S."/>
            <person name="Nolan M."/>
            <person name="Ohm R."/>
            <person name="Pangilinan J."/>
            <person name="Park H.-J."/>
            <person name="Ramirez L."/>
            <person name="Alfaro M."/>
            <person name="Sun H."/>
            <person name="Tritt A."/>
            <person name="Yoshinaga Y."/>
            <person name="Zwiers L.-H."/>
            <person name="Turgeon B."/>
            <person name="Goodwin S."/>
            <person name="Spatafora J."/>
            <person name="Crous P."/>
            <person name="Grigoriev I."/>
        </authorList>
    </citation>
    <scope>NUCLEOTIDE SEQUENCE</scope>
    <source>
        <strain evidence="4 6">CBS 304.34</strain>
    </source>
</reference>
<feature type="compositionally biased region" description="Basic and acidic residues" evidence="1">
    <location>
        <begin position="349"/>
        <end position="358"/>
    </location>
</feature>